<evidence type="ECO:0000313" key="10">
    <source>
        <dbReference type="EMBL" id="MCE7027737.1"/>
    </source>
</evidence>
<evidence type="ECO:0000256" key="1">
    <source>
        <dbReference type="ARBA" id="ARBA00003543"/>
    </source>
</evidence>
<evidence type="ECO:0000256" key="5">
    <source>
        <dbReference type="ARBA" id="ARBA00022781"/>
    </source>
</evidence>
<gene>
    <name evidence="10" type="ORF">LZD57_07015</name>
    <name evidence="11" type="ORF">LZD57_12330</name>
</gene>
<keyword evidence="6" id="KW-0406">Ion transport</keyword>
<evidence type="ECO:0000256" key="8">
    <source>
        <dbReference type="ARBA" id="ARBA00023196"/>
    </source>
</evidence>
<keyword evidence="4" id="KW-0813">Transport</keyword>
<dbReference type="InterPro" id="IPR036771">
    <property type="entry name" value="ATPsynth_dsu/esu_N"/>
</dbReference>
<dbReference type="Gene3D" id="2.60.15.10">
    <property type="entry name" value="F0F1 ATP synthase delta/epsilon subunit, N-terminal"/>
    <property type="match status" value="1"/>
</dbReference>
<keyword evidence="8" id="KW-0066">ATP synthesis</keyword>
<evidence type="ECO:0000256" key="3">
    <source>
        <dbReference type="ARBA" id="ARBA00005712"/>
    </source>
</evidence>
<dbReference type="NCBIfam" id="TIGR03166">
    <property type="entry name" value="alt_F1F0_F1_eps"/>
    <property type="match status" value="1"/>
</dbReference>
<dbReference type="NCBIfam" id="NF009981">
    <property type="entry name" value="PRK13447.1"/>
    <property type="match status" value="1"/>
</dbReference>
<dbReference type="GO" id="GO:0046933">
    <property type="term" value="F:proton-transporting ATP synthase activity, rotational mechanism"/>
    <property type="evidence" value="ECO:0007669"/>
    <property type="project" value="InterPro"/>
</dbReference>
<comment type="caution">
    <text evidence="10">The sequence shown here is derived from an EMBL/GenBank/DDBJ whole genome shotgun (WGS) entry which is preliminary data.</text>
</comment>
<dbReference type="AlphaFoldDB" id="A0A9X1NY95"/>
<dbReference type="EMBL" id="JAJUWU010000006">
    <property type="protein sequence ID" value="MCE7027737.1"/>
    <property type="molecule type" value="Genomic_DNA"/>
</dbReference>
<evidence type="ECO:0000256" key="4">
    <source>
        <dbReference type="ARBA" id="ARBA00022448"/>
    </source>
</evidence>
<reference evidence="10" key="1">
    <citation type="submission" date="2022-01" db="EMBL/GenBank/DDBJ databases">
        <title>Jiella avicenniae sp. nov., a novel endophytic bacterium isolated from bark of Avicennia marina.</title>
        <authorList>
            <person name="Tuo L."/>
        </authorList>
    </citation>
    <scope>NUCLEOTIDE SEQUENCE</scope>
    <source>
        <strain evidence="10">CBK1P-4</strain>
    </source>
</reference>
<keyword evidence="5" id="KW-0375">Hydrogen ion transport</keyword>
<keyword evidence="12" id="KW-1185">Reference proteome</keyword>
<comment type="similarity">
    <text evidence="3">Belongs to the ATPase epsilon chain family.</text>
</comment>
<evidence type="ECO:0000313" key="12">
    <source>
        <dbReference type="Proteomes" id="UP001139035"/>
    </source>
</evidence>
<protein>
    <submittedName>
        <fullName evidence="10">F0F1 ATP synthase subunit epsilon</fullName>
    </submittedName>
</protein>
<dbReference type="InterPro" id="IPR001469">
    <property type="entry name" value="ATP_synth_F1_dsu/esu"/>
</dbReference>
<comment type="function">
    <text evidence="1">Produces ATP from ADP in the presence of a proton gradient across the membrane.</text>
</comment>
<evidence type="ECO:0000256" key="6">
    <source>
        <dbReference type="ARBA" id="ARBA00023065"/>
    </source>
</evidence>
<dbReference type="GO" id="GO:0012505">
    <property type="term" value="C:endomembrane system"/>
    <property type="evidence" value="ECO:0007669"/>
    <property type="project" value="UniProtKB-SubCell"/>
</dbReference>
<keyword evidence="8" id="KW-0139">CF(1)</keyword>
<dbReference type="InterPro" id="IPR024037">
    <property type="entry name" value="Alt_ATP_synth_F1_esu"/>
</dbReference>
<accession>A0A9X1NY95</accession>
<name>A0A9X1NY95_9HYPH</name>
<proteinExistence type="inferred from homology"/>
<dbReference type="Pfam" id="PF02823">
    <property type="entry name" value="ATP-synt_DE_N"/>
    <property type="match status" value="1"/>
</dbReference>
<evidence type="ECO:0000313" key="11">
    <source>
        <dbReference type="EMBL" id="MCE7028779.1"/>
    </source>
</evidence>
<dbReference type="SUPFAM" id="SSF51344">
    <property type="entry name" value="Epsilon subunit of F1F0-ATP synthase N-terminal domain"/>
    <property type="match status" value="1"/>
</dbReference>
<organism evidence="10 12">
    <name type="scientific">Jiella avicenniae</name>
    <dbReference type="NCBI Taxonomy" id="2907202"/>
    <lineage>
        <taxon>Bacteria</taxon>
        <taxon>Pseudomonadati</taxon>
        <taxon>Pseudomonadota</taxon>
        <taxon>Alphaproteobacteria</taxon>
        <taxon>Hyphomicrobiales</taxon>
        <taxon>Aurantimonadaceae</taxon>
        <taxon>Jiella</taxon>
    </lineage>
</organism>
<dbReference type="CDD" id="cd12152">
    <property type="entry name" value="F1-ATPase_delta"/>
    <property type="match status" value="1"/>
</dbReference>
<dbReference type="Proteomes" id="UP001139035">
    <property type="component" value="Unassembled WGS sequence"/>
</dbReference>
<evidence type="ECO:0000256" key="7">
    <source>
        <dbReference type="ARBA" id="ARBA00023136"/>
    </source>
</evidence>
<feature type="domain" description="ATP synthase F1 complex delta/epsilon subunit N-terminal" evidence="9">
    <location>
        <begin position="1"/>
        <end position="70"/>
    </location>
</feature>
<sequence length="143" mass="15426">MKLMIVAPLAVILDEEDVAAIRAEDASGSFGILPGHADFLTALGLSVVSWTSRDGGRHHCAVRRGVLTAERGDGGKGGRVTVATREAILGDDLSSLHETVLARFEADLEDERRERVEAKRLELAAIRQIMRHLGDGFRDGARG</sequence>
<keyword evidence="7" id="KW-0472">Membrane</keyword>
<dbReference type="GO" id="GO:0045259">
    <property type="term" value="C:proton-transporting ATP synthase complex"/>
    <property type="evidence" value="ECO:0007669"/>
    <property type="project" value="UniProtKB-KW"/>
</dbReference>
<comment type="subcellular location">
    <subcellularLocation>
        <location evidence="2">Endomembrane system</location>
        <topology evidence="2">Peripheral membrane protein</topology>
    </subcellularLocation>
</comment>
<evidence type="ECO:0000259" key="9">
    <source>
        <dbReference type="Pfam" id="PF02823"/>
    </source>
</evidence>
<dbReference type="EMBL" id="JAJUWU010000010">
    <property type="protein sequence ID" value="MCE7028779.1"/>
    <property type="molecule type" value="Genomic_DNA"/>
</dbReference>
<evidence type="ECO:0000256" key="2">
    <source>
        <dbReference type="ARBA" id="ARBA00004184"/>
    </source>
</evidence>
<dbReference type="RefSeq" id="WP_233718839.1">
    <property type="nucleotide sequence ID" value="NZ_JAJUWU010000006.1"/>
</dbReference>
<dbReference type="InterPro" id="IPR020546">
    <property type="entry name" value="ATP_synth_F1_dsu/esu_N"/>
</dbReference>